<protein>
    <submittedName>
        <fullName evidence="15">Cytochrome C</fullName>
    </submittedName>
</protein>
<dbReference type="GO" id="GO:0009055">
    <property type="term" value="F:electron transfer activity"/>
    <property type="evidence" value="ECO:0007669"/>
    <property type="project" value="InterPro"/>
</dbReference>
<dbReference type="Pfam" id="PF01654">
    <property type="entry name" value="Cyt_bd_oxida_I"/>
    <property type="match status" value="1"/>
</dbReference>
<dbReference type="GO" id="GO:0005886">
    <property type="term" value="C:plasma membrane"/>
    <property type="evidence" value="ECO:0007669"/>
    <property type="project" value="UniProtKB-SubCell"/>
</dbReference>
<feature type="transmembrane region" description="Helical" evidence="13">
    <location>
        <begin position="15"/>
        <end position="40"/>
    </location>
</feature>
<evidence type="ECO:0000256" key="8">
    <source>
        <dbReference type="ARBA" id="ARBA00022982"/>
    </source>
</evidence>
<comment type="subcellular location">
    <subcellularLocation>
        <location evidence="1">Cell membrane</location>
        <topology evidence="1">Multi-pass membrane protein</topology>
    </subcellularLocation>
</comment>
<dbReference type="GO" id="GO:0070069">
    <property type="term" value="C:cytochrome complex"/>
    <property type="evidence" value="ECO:0007669"/>
    <property type="project" value="InterPro"/>
</dbReference>
<sequence>MNYPVWEMLSTGGGLLIAIVSAIHVYIAHFAVGGGLFLVWTERKSYAENNPTMTEYIKKHTRFFLLLTMVLGAMTGVGIWLTISAVHPGVTSLMIHNFVFAWASEWVFFTVEIATLLIYYYTFGKMSRQNHLKIGWIYFAAAWLSLVIINAIISFMLTPGDWVKTKNFWDGLINPSFLPSTLFRTALAVMLAGLYGYLTSINLKDESLRRTMVRYCSRWVVLPLIVLIPTGWWYLEVIPPAAREMISGGVLDPAYFANWVLYLTPIIIIGALVMAARLPLSMQSALAVGLFILGFLGMGAFEYVRETSRRPYVVYDHMYSNGLLKDQVAQSREQGVLTAARWVKTTQINDQNQEQAGRELFRLLCVSCHSMGGPRNDILVQTKSMDQADLLKIMQTMGGKRAYMPPFPGNELEKTTLADYLVKKTP</sequence>
<dbReference type="InParanoid" id="A0A0D2HSZ0"/>
<proteinExistence type="inferred from homology"/>
<keyword evidence="6 13" id="KW-0812">Transmembrane</keyword>
<evidence type="ECO:0000256" key="11">
    <source>
        <dbReference type="ARBA" id="ARBA00023136"/>
    </source>
</evidence>
<keyword evidence="16" id="KW-1185">Reference proteome</keyword>
<evidence type="ECO:0000256" key="5">
    <source>
        <dbReference type="ARBA" id="ARBA00022617"/>
    </source>
</evidence>
<dbReference type="GO" id="GO:0046872">
    <property type="term" value="F:metal ion binding"/>
    <property type="evidence" value="ECO:0007669"/>
    <property type="project" value="UniProtKB-KW"/>
</dbReference>
<gene>
    <name evidence="15" type="ORF">X474_11760</name>
</gene>
<feature type="transmembrane region" description="Helical" evidence="13">
    <location>
        <begin position="177"/>
        <end position="198"/>
    </location>
</feature>
<dbReference type="RefSeq" id="WP_044348750.1">
    <property type="nucleotide sequence ID" value="NZ_AZAC01000014.1"/>
</dbReference>
<evidence type="ECO:0000259" key="14">
    <source>
        <dbReference type="PROSITE" id="PS51007"/>
    </source>
</evidence>
<evidence type="ECO:0000256" key="3">
    <source>
        <dbReference type="ARBA" id="ARBA00022448"/>
    </source>
</evidence>
<reference evidence="15 16" key="1">
    <citation type="submission" date="2013-11" db="EMBL/GenBank/DDBJ databases">
        <title>Metagenomic analysis of a methanogenic consortium involved in long chain n-alkane degradation.</title>
        <authorList>
            <person name="Davidova I.A."/>
            <person name="Callaghan A.V."/>
            <person name="Wawrik B."/>
            <person name="Pruitt S."/>
            <person name="Marks C."/>
            <person name="Duncan K.E."/>
            <person name="Suflita J.M."/>
        </authorList>
    </citation>
    <scope>NUCLEOTIDE SEQUENCE [LARGE SCALE GENOMIC DNA]</scope>
    <source>
        <strain evidence="15 16">SPR</strain>
    </source>
</reference>
<keyword evidence="7 12" id="KW-0479">Metal-binding</keyword>
<keyword evidence="8" id="KW-0249">Electron transport</keyword>
<keyword evidence="10 12" id="KW-0408">Iron</keyword>
<comment type="similarity">
    <text evidence="2">Belongs to the cytochrome ubiquinol oxidase subunit 1 family.</text>
</comment>
<evidence type="ECO:0000256" key="13">
    <source>
        <dbReference type="SAM" id="Phobius"/>
    </source>
</evidence>
<feature type="transmembrane region" description="Helical" evidence="13">
    <location>
        <begin position="285"/>
        <end position="304"/>
    </location>
</feature>
<dbReference type="AlphaFoldDB" id="A0A0D2HSZ0"/>
<keyword evidence="4" id="KW-1003">Cell membrane</keyword>
<name>A0A0D2HSZ0_9BACT</name>
<dbReference type="EMBL" id="AZAC01000014">
    <property type="protein sequence ID" value="KIX13663.1"/>
    <property type="molecule type" value="Genomic_DNA"/>
</dbReference>
<dbReference type="InterPro" id="IPR009056">
    <property type="entry name" value="Cyt_c-like_dom"/>
</dbReference>
<dbReference type="InterPro" id="IPR036909">
    <property type="entry name" value="Cyt_c-like_dom_sf"/>
</dbReference>
<dbReference type="GO" id="GO:0019646">
    <property type="term" value="P:aerobic electron transport chain"/>
    <property type="evidence" value="ECO:0007669"/>
    <property type="project" value="InterPro"/>
</dbReference>
<keyword evidence="3" id="KW-0813">Transport</keyword>
<feature type="transmembrane region" description="Helical" evidence="13">
    <location>
        <begin position="61"/>
        <end position="86"/>
    </location>
</feature>
<keyword evidence="11 13" id="KW-0472">Membrane</keyword>
<keyword evidence="5 12" id="KW-0349">Heme</keyword>
<evidence type="ECO:0000313" key="16">
    <source>
        <dbReference type="Proteomes" id="UP000032233"/>
    </source>
</evidence>
<dbReference type="PATRIC" id="fig|1429043.3.peg.2500"/>
<feature type="transmembrane region" description="Helical" evidence="13">
    <location>
        <begin position="106"/>
        <end position="123"/>
    </location>
</feature>
<evidence type="ECO:0000256" key="4">
    <source>
        <dbReference type="ARBA" id="ARBA00022475"/>
    </source>
</evidence>
<dbReference type="PROSITE" id="PS51007">
    <property type="entry name" value="CYTC"/>
    <property type="match status" value="1"/>
</dbReference>
<organism evidence="15 16">
    <name type="scientific">Dethiosulfatarculus sandiegensis</name>
    <dbReference type="NCBI Taxonomy" id="1429043"/>
    <lineage>
        <taxon>Bacteria</taxon>
        <taxon>Pseudomonadati</taxon>
        <taxon>Thermodesulfobacteriota</taxon>
        <taxon>Desulfarculia</taxon>
        <taxon>Desulfarculales</taxon>
        <taxon>Desulfarculaceae</taxon>
        <taxon>Dethiosulfatarculus</taxon>
    </lineage>
</organism>
<feature type="transmembrane region" description="Helical" evidence="13">
    <location>
        <begin position="255"/>
        <end position="273"/>
    </location>
</feature>
<evidence type="ECO:0000256" key="7">
    <source>
        <dbReference type="ARBA" id="ARBA00022723"/>
    </source>
</evidence>
<dbReference type="GO" id="GO:0020037">
    <property type="term" value="F:heme binding"/>
    <property type="evidence" value="ECO:0007669"/>
    <property type="project" value="InterPro"/>
</dbReference>
<feature type="transmembrane region" description="Helical" evidence="13">
    <location>
        <begin position="135"/>
        <end position="157"/>
    </location>
</feature>
<accession>A0A0D2HSZ0</accession>
<evidence type="ECO:0000256" key="10">
    <source>
        <dbReference type="ARBA" id="ARBA00023004"/>
    </source>
</evidence>
<evidence type="ECO:0000256" key="9">
    <source>
        <dbReference type="ARBA" id="ARBA00022989"/>
    </source>
</evidence>
<evidence type="ECO:0000256" key="2">
    <source>
        <dbReference type="ARBA" id="ARBA00009819"/>
    </source>
</evidence>
<keyword evidence="9 13" id="KW-1133">Transmembrane helix</keyword>
<dbReference type="Gene3D" id="1.10.760.10">
    <property type="entry name" value="Cytochrome c-like domain"/>
    <property type="match status" value="1"/>
</dbReference>
<evidence type="ECO:0000256" key="6">
    <source>
        <dbReference type="ARBA" id="ARBA00022692"/>
    </source>
</evidence>
<feature type="transmembrane region" description="Helical" evidence="13">
    <location>
        <begin position="219"/>
        <end position="235"/>
    </location>
</feature>
<dbReference type="OrthoDB" id="9795893at2"/>
<comment type="caution">
    <text evidence="15">The sequence shown here is derived from an EMBL/GenBank/DDBJ whole genome shotgun (WGS) entry which is preliminary data.</text>
</comment>
<dbReference type="STRING" id="1429043.X474_11760"/>
<dbReference type="InterPro" id="IPR002585">
    <property type="entry name" value="Cyt-d_ubiquinol_oxidase_su_1"/>
</dbReference>
<feature type="domain" description="Cytochrome c" evidence="14">
    <location>
        <begin position="352"/>
        <end position="426"/>
    </location>
</feature>
<evidence type="ECO:0000313" key="15">
    <source>
        <dbReference type="EMBL" id="KIX13663.1"/>
    </source>
</evidence>
<dbReference type="Proteomes" id="UP000032233">
    <property type="component" value="Unassembled WGS sequence"/>
</dbReference>
<dbReference type="SUPFAM" id="SSF46626">
    <property type="entry name" value="Cytochrome c"/>
    <property type="match status" value="1"/>
</dbReference>
<evidence type="ECO:0000256" key="12">
    <source>
        <dbReference type="PROSITE-ProRule" id="PRU00433"/>
    </source>
</evidence>
<evidence type="ECO:0000256" key="1">
    <source>
        <dbReference type="ARBA" id="ARBA00004651"/>
    </source>
</evidence>